<feature type="transmembrane region" description="Helical" evidence="2">
    <location>
        <begin position="322"/>
        <end position="345"/>
    </location>
</feature>
<feature type="transmembrane region" description="Helical" evidence="2">
    <location>
        <begin position="357"/>
        <end position="382"/>
    </location>
</feature>
<keyword evidence="2" id="KW-0812">Transmembrane</keyword>
<accession>A0A1F4XJR1</accession>
<dbReference type="Pfam" id="PF18895">
    <property type="entry name" value="T4SS_pilin"/>
    <property type="match status" value="1"/>
</dbReference>
<sequence length="387" mass="41730">MKNLFTKFVLSLFVVGMFFAVIPVAFAGVVQDYIHQYYRAFESRYRDPVAGQPNQPAQPYRTNIINALDAVVTCLYSGPEGSKNWQFGGTQETATTSQLINAMNSDASHPCHDEHVAVYNAEQAGNNDPNGKYAPVVVRDRADMILIWRNGLPENDPPIARYDSNQGSPSGRDQAARTKLNAFDDCLMQNGTNGQANWRLSGITDSSTGPQLRDAVRNSSGHPCQDELETSVAHRPEAVAAPSTGDTPPPEGSTPGATEAGTGTPLTSTGAGASPTIDDRPLYQRIVEPRSEDVLTPGFASGSTPSISGLMNFLFDLLVRRILPLIVGVMVIFIVWGGYQYIMAAGDPAKVKQARDIILYSIIAMILALSALTIVTVLNTLLLETTP</sequence>
<keyword evidence="2" id="KW-0472">Membrane</keyword>
<name>A0A1F4XJR1_9BACT</name>
<dbReference type="STRING" id="1817814.A2V81_03650"/>
<gene>
    <name evidence="3" type="ORF">A2V81_03650</name>
</gene>
<feature type="compositionally biased region" description="Polar residues" evidence="1">
    <location>
        <begin position="193"/>
        <end position="210"/>
    </location>
</feature>
<dbReference type="Proteomes" id="UP000177614">
    <property type="component" value="Unassembled WGS sequence"/>
</dbReference>
<proteinExistence type="predicted"/>
<dbReference type="AlphaFoldDB" id="A0A1F4XJR1"/>
<evidence type="ECO:0000313" key="3">
    <source>
        <dbReference type="EMBL" id="OGC81942.1"/>
    </source>
</evidence>
<reference evidence="3 4" key="1">
    <citation type="journal article" date="2016" name="Nat. Commun.">
        <title>Thousands of microbial genomes shed light on interconnected biogeochemical processes in an aquifer system.</title>
        <authorList>
            <person name="Anantharaman K."/>
            <person name="Brown C.T."/>
            <person name="Hug L.A."/>
            <person name="Sharon I."/>
            <person name="Castelle C.J."/>
            <person name="Probst A.J."/>
            <person name="Thomas B.C."/>
            <person name="Singh A."/>
            <person name="Wilkins M.J."/>
            <person name="Karaoz U."/>
            <person name="Brodie E.L."/>
            <person name="Williams K.H."/>
            <person name="Hubbard S.S."/>
            <person name="Banfield J.F."/>
        </authorList>
    </citation>
    <scope>NUCLEOTIDE SEQUENCE [LARGE SCALE GENOMIC DNA]</scope>
</reference>
<dbReference type="EMBL" id="MEWR01000014">
    <property type="protein sequence ID" value="OGC81942.1"/>
    <property type="molecule type" value="Genomic_DNA"/>
</dbReference>
<evidence type="ECO:0000313" key="4">
    <source>
        <dbReference type="Proteomes" id="UP000177614"/>
    </source>
</evidence>
<feature type="region of interest" description="Disordered" evidence="1">
    <location>
        <begin position="193"/>
        <end position="280"/>
    </location>
</feature>
<dbReference type="InterPro" id="IPR043993">
    <property type="entry name" value="T4SS_pilin"/>
</dbReference>
<evidence type="ECO:0000256" key="2">
    <source>
        <dbReference type="SAM" id="Phobius"/>
    </source>
</evidence>
<organism evidence="3 4">
    <name type="scientific">Candidatus Abawacabacteria bacterium RBG_16_42_10</name>
    <dbReference type="NCBI Taxonomy" id="1817814"/>
    <lineage>
        <taxon>Bacteria</taxon>
        <taxon>Candidatus Abawacaibacteriota</taxon>
    </lineage>
</organism>
<protein>
    <submittedName>
        <fullName evidence="3">Uncharacterized protein</fullName>
    </submittedName>
</protein>
<feature type="compositionally biased region" description="Low complexity" evidence="1">
    <location>
        <begin position="253"/>
        <end position="265"/>
    </location>
</feature>
<evidence type="ECO:0000256" key="1">
    <source>
        <dbReference type="SAM" id="MobiDB-lite"/>
    </source>
</evidence>
<feature type="region of interest" description="Disordered" evidence="1">
    <location>
        <begin position="152"/>
        <end position="175"/>
    </location>
</feature>
<comment type="caution">
    <text evidence="3">The sequence shown here is derived from an EMBL/GenBank/DDBJ whole genome shotgun (WGS) entry which is preliminary data.</text>
</comment>
<keyword evidence="2" id="KW-1133">Transmembrane helix</keyword>